<dbReference type="AlphaFoldDB" id="A0A1I7UBR4"/>
<name>A0A1I7UBR4_9PELO</name>
<dbReference type="Proteomes" id="UP000095282">
    <property type="component" value="Unplaced"/>
</dbReference>
<evidence type="ECO:0000313" key="2">
    <source>
        <dbReference type="WBParaSite" id="Csp11.Scaffold629.g7726.t1"/>
    </source>
</evidence>
<evidence type="ECO:0000313" key="1">
    <source>
        <dbReference type="Proteomes" id="UP000095282"/>
    </source>
</evidence>
<reference evidence="2" key="1">
    <citation type="submission" date="2016-11" db="UniProtKB">
        <authorList>
            <consortium name="WormBaseParasite"/>
        </authorList>
    </citation>
    <scope>IDENTIFICATION</scope>
</reference>
<dbReference type="WBParaSite" id="Csp11.Scaffold629.g7726.t1">
    <property type="protein sequence ID" value="Csp11.Scaffold629.g7726.t1"/>
    <property type="gene ID" value="Csp11.Scaffold629.g7726"/>
</dbReference>
<protein>
    <submittedName>
        <fullName evidence="2">DUF3452 domain-containing protein</fullName>
    </submittedName>
</protein>
<proteinExistence type="predicted"/>
<accession>A0A1I7UBR4</accession>
<organism evidence="1 2">
    <name type="scientific">Caenorhabditis tropicalis</name>
    <dbReference type="NCBI Taxonomy" id="1561998"/>
    <lineage>
        <taxon>Eukaryota</taxon>
        <taxon>Metazoa</taxon>
        <taxon>Ecdysozoa</taxon>
        <taxon>Nematoda</taxon>
        <taxon>Chromadorea</taxon>
        <taxon>Rhabditida</taxon>
        <taxon>Rhabditina</taxon>
        <taxon>Rhabditomorpha</taxon>
        <taxon>Rhabditoidea</taxon>
        <taxon>Rhabditidae</taxon>
        <taxon>Peloderinae</taxon>
        <taxon>Caenorhabditis</taxon>
    </lineage>
</organism>
<dbReference type="eggNOG" id="ENOG502TJUQ">
    <property type="taxonomic scope" value="Eukaryota"/>
</dbReference>
<sequence>MNSITDLTRTFVPKTPSLDEDDLETTKLFVDKTNPPGMGNGVKDLIEYIWMSLISILVMISRFIKIAVENIEFLSVQLYRILNFCYRKPHHAKELFLTTIHLIKVSYDAEIWSWSEMWEMIKLHLITPMSRKPKDA</sequence>
<keyword evidence="1" id="KW-1185">Reference proteome</keyword>